<dbReference type="InterPro" id="IPR018333">
    <property type="entry name" value="Squalene_cyclase"/>
</dbReference>
<dbReference type="GO" id="GO:0016866">
    <property type="term" value="F:intramolecular transferase activity"/>
    <property type="evidence" value="ECO:0007669"/>
    <property type="project" value="InterPro"/>
</dbReference>
<feature type="domain" description="Squalene cyclase N-terminal" evidence="6">
    <location>
        <begin position="105"/>
        <end position="377"/>
    </location>
</feature>
<dbReference type="CDD" id="cd02892">
    <property type="entry name" value="SQCY_1"/>
    <property type="match status" value="1"/>
</dbReference>
<dbReference type="GO" id="GO:0005811">
    <property type="term" value="C:lipid droplet"/>
    <property type="evidence" value="ECO:0007669"/>
    <property type="project" value="InterPro"/>
</dbReference>
<evidence type="ECO:0008006" key="9">
    <source>
        <dbReference type="Google" id="ProtNLM"/>
    </source>
</evidence>
<dbReference type="Gene3D" id="1.50.10.20">
    <property type="match status" value="2"/>
</dbReference>
<evidence type="ECO:0000313" key="7">
    <source>
        <dbReference type="EMBL" id="QCW83848.1"/>
    </source>
</evidence>
<dbReference type="EMBL" id="CP035467">
    <property type="protein sequence ID" value="QCW83848.1"/>
    <property type="molecule type" value="Genomic_DNA"/>
</dbReference>
<dbReference type="UniPathway" id="UPA00337"/>
<dbReference type="SFLD" id="SFLDG01016">
    <property type="entry name" value="Prenyltransferase_Like_2"/>
    <property type="match status" value="1"/>
</dbReference>
<evidence type="ECO:0000259" key="5">
    <source>
        <dbReference type="Pfam" id="PF13243"/>
    </source>
</evidence>
<dbReference type="KEGG" id="mbur:EQU24_17585"/>
<dbReference type="AlphaFoldDB" id="A0A4P9UQX3"/>
<dbReference type="Pfam" id="PF13249">
    <property type="entry name" value="SQHop_cyclase_N"/>
    <property type="match status" value="1"/>
</dbReference>
<evidence type="ECO:0000256" key="3">
    <source>
        <dbReference type="ARBA" id="ARBA00022737"/>
    </source>
</evidence>
<evidence type="ECO:0000256" key="2">
    <source>
        <dbReference type="ARBA" id="ARBA00009755"/>
    </source>
</evidence>
<dbReference type="RefSeq" id="WP_017842314.1">
    <property type="nucleotide sequence ID" value="NZ_CP035467.1"/>
</dbReference>
<name>A0A4P9UQX3_METBY</name>
<proteinExistence type="inferred from homology"/>
<dbReference type="PROSITE" id="PS01074">
    <property type="entry name" value="TERPENE_SYNTHASES"/>
    <property type="match status" value="1"/>
</dbReference>
<keyword evidence="8" id="KW-1185">Reference proteome</keyword>
<reference evidence="8" key="1">
    <citation type="journal article" date="2019" name="J. Bacteriol.">
        <title>A Mutagenic Screen Identifies a TonB-Dependent Receptor Required for the Lanthanide Metal Switch in the Type I Methanotroph 'Methylotuvimicrobium buryatense' 5GB1C.</title>
        <authorList>
            <person name="Groom J.D."/>
            <person name="Ford S.M."/>
            <person name="Pesesky M.W."/>
            <person name="Lidstrom M.E."/>
        </authorList>
    </citation>
    <scope>NUCLEOTIDE SEQUENCE [LARGE SCALE GENOMIC DNA]</scope>
    <source>
        <strain evidence="8">5GB1C</strain>
    </source>
</reference>
<comment type="similarity">
    <text evidence="2">Belongs to the terpene cyclase/mutase family.</text>
</comment>
<dbReference type="OrthoDB" id="9758578at2"/>
<gene>
    <name evidence="7" type="ORF">EQU24_17585</name>
</gene>
<evidence type="ECO:0000256" key="4">
    <source>
        <dbReference type="ARBA" id="ARBA00023235"/>
    </source>
</evidence>
<dbReference type="InterPro" id="IPR002365">
    <property type="entry name" value="Terpene_synthase_CS"/>
</dbReference>
<keyword evidence="4" id="KW-0413">Isomerase</keyword>
<dbReference type="GO" id="GO:0016104">
    <property type="term" value="P:triterpenoid biosynthetic process"/>
    <property type="evidence" value="ECO:0007669"/>
    <property type="project" value="InterPro"/>
</dbReference>
<organism evidence="7 8">
    <name type="scientific">Methylotuvimicrobium buryatense</name>
    <name type="common">Methylomicrobium buryatense</name>
    <dbReference type="NCBI Taxonomy" id="95641"/>
    <lineage>
        <taxon>Bacteria</taxon>
        <taxon>Pseudomonadati</taxon>
        <taxon>Pseudomonadota</taxon>
        <taxon>Gammaproteobacteria</taxon>
        <taxon>Methylococcales</taxon>
        <taxon>Methylococcaceae</taxon>
        <taxon>Methylotuvimicrobium</taxon>
    </lineage>
</organism>
<dbReference type="STRING" id="675511.GCA_000341735_03937"/>
<dbReference type="PANTHER" id="PTHR11764">
    <property type="entry name" value="TERPENE CYCLASE/MUTASE FAMILY MEMBER"/>
    <property type="match status" value="1"/>
</dbReference>
<dbReference type="Proteomes" id="UP000305881">
    <property type="component" value="Chromosome"/>
</dbReference>
<dbReference type="NCBIfam" id="TIGR01787">
    <property type="entry name" value="squalene_cyclas"/>
    <property type="match status" value="1"/>
</dbReference>
<accession>A0A4P9UQX3</accession>
<keyword evidence="3" id="KW-0677">Repeat</keyword>
<dbReference type="InterPro" id="IPR008930">
    <property type="entry name" value="Terpenoid_cyclase/PrenylTrfase"/>
</dbReference>
<dbReference type="SUPFAM" id="SSF48239">
    <property type="entry name" value="Terpenoid cyclases/Protein prenyltransferases"/>
    <property type="match status" value="2"/>
</dbReference>
<sequence length="750" mass="86224">MLTVKPAWKKWRLLNDHGRHIWAFKPVSDQIDQHLHNAETVSDEEIAQFAEDFRFDSSINPNSADQVYRHSAISNQFQPFDGLVPQAKSAEDQAVIDSLVKGINYFSYLQCEDGHWPGDYGGPLFLLPGLLIASYISGTPFPKAHREMMKLYIFNHQNPDAGWGMHIEGESTMFGTVMQYVSLRILGVDKEHPAIVKARNWIKNNGGAAGAPSWGKFYLAVMNLYDWRGFNSLFPEMWLLPKWLPMHPSRYWCHCRMVYLPMAYCQAHRFQAPEDELVLSLREELYENFDSIDWPKQRDAVCDKDRYYTPSGVLKWMNLFTNTYEKFASSRLRKKTTDYILKYLDAEDQQTQYIDIGPVSKAINSICIWHAYGKDSDRFKRHVERWYDYLWVAEDGMKMNGYNGSQLWDTALATRAILESDLGKRFPKTIEKSYRFIERSQIKSEHSTHAEFFRHPMIGSWPFSTADNGWPVSDCTAEGLSAALSIHRSGLVEAVIDEQRMKQAIDIILSYQNTNGGWSTYELTRAPRWLEKLNPSEVFADIMIDYSWTECSAACLISLMESQEDYPTYKNDEISKAISAGLGFIIKQQKADGSWYGGWAVCFTYATWFAVETLSKALNKGYYDDTVLADSINKACAFLVGKQKADGGWGESFKSCSDLVYTEAATSQSVNTAWALLTLLSGNFQDKSVIDKGIRVLLNKQTELGDWHQENISGVFNYNCMITYANYRNIFPIWALNRYCRIYNLRMLEK</sequence>
<dbReference type="InterPro" id="IPR032696">
    <property type="entry name" value="SQ_cyclase_C"/>
</dbReference>
<dbReference type="Pfam" id="PF13243">
    <property type="entry name" value="SQHop_cyclase_C"/>
    <property type="match status" value="1"/>
</dbReference>
<dbReference type="InterPro" id="IPR032697">
    <property type="entry name" value="SQ_cyclase_N"/>
</dbReference>
<dbReference type="PANTHER" id="PTHR11764:SF20">
    <property type="entry name" value="LANOSTEROL SYNTHASE"/>
    <property type="match status" value="1"/>
</dbReference>
<protein>
    <recommendedName>
        <fullName evidence="9">Terpene cyclase/mutase family member</fullName>
    </recommendedName>
</protein>
<feature type="domain" description="Squalene cyclase C-terminal" evidence="5">
    <location>
        <begin position="405"/>
        <end position="740"/>
    </location>
</feature>
<dbReference type="FunFam" id="1.50.10.20:FF:000002">
    <property type="entry name" value="Terpene cyclase/mutase family member"/>
    <property type="match status" value="1"/>
</dbReference>
<evidence type="ECO:0000313" key="8">
    <source>
        <dbReference type="Proteomes" id="UP000305881"/>
    </source>
</evidence>
<comment type="pathway">
    <text evidence="1">Secondary metabolite biosynthesis; hopanoid biosynthesis.</text>
</comment>
<evidence type="ECO:0000259" key="6">
    <source>
        <dbReference type="Pfam" id="PF13249"/>
    </source>
</evidence>
<evidence type="ECO:0000256" key="1">
    <source>
        <dbReference type="ARBA" id="ARBA00004999"/>
    </source>
</evidence>